<dbReference type="InterPro" id="IPR005835">
    <property type="entry name" value="NTP_transferase_dom"/>
</dbReference>
<feature type="domain" description="Glucose-1-phosphate adenylyltransferase/Bifunctional protein GlmU-like C-terminal hexapeptide" evidence="2">
    <location>
        <begin position="243"/>
        <end position="285"/>
    </location>
</feature>
<dbReference type="Pfam" id="PF24894">
    <property type="entry name" value="Hexapep_GlmU"/>
    <property type="match status" value="1"/>
</dbReference>
<dbReference type="InterPro" id="IPR029044">
    <property type="entry name" value="Nucleotide-diphossugar_trans"/>
</dbReference>
<evidence type="ECO:0000313" key="3">
    <source>
        <dbReference type="EMBL" id="SUZ73489.1"/>
    </source>
</evidence>
<evidence type="ECO:0008006" key="4">
    <source>
        <dbReference type="Google" id="ProtNLM"/>
    </source>
</evidence>
<sequence length="318" mass="33636">MPAALILAAGLGTRLRPLTFCRAKPALPVAGVPLIVRHLKGLAKQDVSDVVVNLHHRPETIAAVVGDGTASGCRVRYSWEPTLLGSAGGPRHALSLLGDRFFLLNGDTLCDVNLGELLDTHLSNGALVTLAVTPNLATERYGGVLVNPDGWVTRFAPSSNKQRGLHFVGVQLVEASAFEPLTDGVPTASVGGVYDALLTRPGQVAVHHVDKRFLDIGTPADYLATHRSLDAAPTSKEFSSGDRCLVHPSARLDGSVLWNDVTVGAHCRVTNCVLADGVRLPDGTNLDRHTVVQMPAEAQVETAMSGARQLGDLLIARI</sequence>
<dbReference type="InterPro" id="IPR056818">
    <property type="entry name" value="GlmU/GlgC-like_hexapep"/>
</dbReference>
<dbReference type="InterPro" id="IPR050486">
    <property type="entry name" value="Mannose-1P_guanyltransferase"/>
</dbReference>
<dbReference type="Pfam" id="PF00483">
    <property type="entry name" value="NTP_transferase"/>
    <property type="match status" value="1"/>
</dbReference>
<organism evidence="3">
    <name type="scientific">marine metagenome</name>
    <dbReference type="NCBI Taxonomy" id="408172"/>
    <lineage>
        <taxon>unclassified sequences</taxon>
        <taxon>metagenomes</taxon>
        <taxon>ecological metagenomes</taxon>
    </lineage>
</organism>
<dbReference type="AlphaFoldDB" id="A0A381Q588"/>
<dbReference type="SUPFAM" id="SSF53448">
    <property type="entry name" value="Nucleotide-diphospho-sugar transferases"/>
    <property type="match status" value="1"/>
</dbReference>
<evidence type="ECO:0000259" key="2">
    <source>
        <dbReference type="Pfam" id="PF24894"/>
    </source>
</evidence>
<dbReference type="PANTHER" id="PTHR22572">
    <property type="entry name" value="SUGAR-1-PHOSPHATE GUANYL TRANSFERASE"/>
    <property type="match status" value="1"/>
</dbReference>
<proteinExistence type="predicted"/>
<feature type="domain" description="Nucleotidyl transferase" evidence="1">
    <location>
        <begin position="4"/>
        <end position="227"/>
    </location>
</feature>
<reference evidence="3" key="1">
    <citation type="submission" date="2018-05" db="EMBL/GenBank/DDBJ databases">
        <authorList>
            <person name="Lanie J.A."/>
            <person name="Ng W.-L."/>
            <person name="Kazmierczak K.M."/>
            <person name="Andrzejewski T.M."/>
            <person name="Davidsen T.M."/>
            <person name="Wayne K.J."/>
            <person name="Tettelin H."/>
            <person name="Glass J.I."/>
            <person name="Rusch D."/>
            <person name="Podicherti R."/>
            <person name="Tsui H.-C.T."/>
            <person name="Winkler M.E."/>
        </authorList>
    </citation>
    <scope>NUCLEOTIDE SEQUENCE</scope>
</reference>
<dbReference type="Gene3D" id="3.90.550.10">
    <property type="entry name" value="Spore Coat Polysaccharide Biosynthesis Protein SpsA, Chain A"/>
    <property type="match status" value="1"/>
</dbReference>
<name>A0A381Q588_9ZZZZ</name>
<dbReference type="Gene3D" id="2.160.10.10">
    <property type="entry name" value="Hexapeptide repeat proteins"/>
    <property type="match status" value="1"/>
</dbReference>
<evidence type="ECO:0000259" key="1">
    <source>
        <dbReference type="Pfam" id="PF00483"/>
    </source>
</evidence>
<accession>A0A381Q588</accession>
<protein>
    <recommendedName>
        <fullName evidence="4">Nucleotidyl transferase domain-containing protein</fullName>
    </recommendedName>
</protein>
<dbReference type="EMBL" id="UINC01001181">
    <property type="protein sequence ID" value="SUZ73489.1"/>
    <property type="molecule type" value="Genomic_DNA"/>
</dbReference>
<gene>
    <name evidence="3" type="ORF">METZ01_LOCUS26343</name>
</gene>